<dbReference type="AlphaFoldDB" id="F2JND3"/>
<evidence type="ECO:0000313" key="2">
    <source>
        <dbReference type="Proteomes" id="UP000008467"/>
    </source>
</evidence>
<reference evidence="1 2" key="1">
    <citation type="journal article" date="2011" name="J. Bacteriol.">
        <title>Complete genome sequence of the cellulose-degrading bacterium Cellulosilyticum lentocellum.</title>
        <authorList>
            <consortium name="US DOE Joint Genome Institute"/>
            <person name="Miller D.A."/>
            <person name="Suen G."/>
            <person name="Bruce D."/>
            <person name="Copeland A."/>
            <person name="Cheng J.F."/>
            <person name="Detter C."/>
            <person name="Goodwin L.A."/>
            <person name="Han C.S."/>
            <person name="Hauser L.J."/>
            <person name="Land M.L."/>
            <person name="Lapidus A."/>
            <person name="Lucas S."/>
            <person name="Meincke L."/>
            <person name="Pitluck S."/>
            <person name="Tapia R."/>
            <person name="Teshima H."/>
            <person name="Woyke T."/>
            <person name="Fox B.G."/>
            <person name="Angert E.R."/>
            <person name="Currie C.R."/>
        </authorList>
    </citation>
    <scope>NUCLEOTIDE SEQUENCE [LARGE SCALE GENOMIC DNA]</scope>
    <source>
        <strain evidence="2">ATCC 49066 / DSM 5427 / NCIMB 11756 / RHM5</strain>
    </source>
</reference>
<accession>F2JND3</accession>
<dbReference type="Proteomes" id="UP000008467">
    <property type="component" value="Chromosome"/>
</dbReference>
<evidence type="ECO:0000313" key="1">
    <source>
        <dbReference type="EMBL" id="ADZ83587.1"/>
    </source>
</evidence>
<dbReference type="RefSeq" id="WP_013656884.1">
    <property type="nucleotide sequence ID" value="NC_015275.1"/>
</dbReference>
<dbReference type="HOGENOM" id="CLU_2932819_0_0_9"/>
<name>F2JND3_CELLD</name>
<organism evidence="1 2">
    <name type="scientific">Cellulosilyticum lentocellum (strain ATCC 49066 / DSM 5427 / NCIMB 11756 / RHM5)</name>
    <name type="common">Clostridium lentocellum</name>
    <dbReference type="NCBI Taxonomy" id="642492"/>
    <lineage>
        <taxon>Bacteria</taxon>
        <taxon>Bacillati</taxon>
        <taxon>Bacillota</taxon>
        <taxon>Clostridia</taxon>
        <taxon>Lachnospirales</taxon>
        <taxon>Cellulosilyticaceae</taxon>
        <taxon>Cellulosilyticum</taxon>
    </lineage>
</organism>
<dbReference type="EMBL" id="CP002582">
    <property type="protein sequence ID" value="ADZ83587.1"/>
    <property type="molecule type" value="Genomic_DNA"/>
</dbReference>
<proteinExistence type="predicted"/>
<keyword evidence="2" id="KW-1185">Reference proteome</keyword>
<sequence length="69" mass="8265">MDFLEAYDLIKYALKKSTDEFIEQRWISGYQHMSLAEFREKIGYITEEEEVIPKKDVNEILLDLKDTFS</sequence>
<dbReference type="STRING" id="642492.Clole_1866"/>
<gene>
    <name evidence="1" type="ordered locus">Clole_1866</name>
</gene>
<protein>
    <submittedName>
        <fullName evidence="1">Uncharacterized protein</fullName>
    </submittedName>
</protein>
<dbReference type="KEGG" id="cle:Clole_1866"/>